<feature type="domain" description="Fibronectin type III-like" evidence="19">
    <location>
        <begin position="683"/>
        <end position="755"/>
    </location>
</feature>
<accession>A0A6A5X7B7</accession>
<reference evidence="20" key="1">
    <citation type="journal article" date="2020" name="Stud. Mycol.">
        <title>101 Dothideomycetes genomes: a test case for predicting lifestyles and emergence of pathogens.</title>
        <authorList>
            <person name="Haridas S."/>
            <person name="Albert R."/>
            <person name="Binder M."/>
            <person name="Bloem J."/>
            <person name="Labutti K."/>
            <person name="Salamov A."/>
            <person name="Andreopoulos B."/>
            <person name="Baker S."/>
            <person name="Barry K."/>
            <person name="Bills G."/>
            <person name="Bluhm B."/>
            <person name="Cannon C."/>
            <person name="Castanera R."/>
            <person name="Culley D."/>
            <person name="Daum C."/>
            <person name="Ezra D."/>
            <person name="Gonzalez J."/>
            <person name="Henrissat B."/>
            <person name="Kuo A."/>
            <person name="Liang C."/>
            <person name="Lipzen A."/>
            <person name="Lutzoni F."/>
            <person name="Magnuson J."/>
            <person name="Mondo S."/>
            <person name="Nolan M."/>
            <person name="Ohm R."/>
            <person name="Pangilinan J."/>
            <person name="Park H.-J."/>
            <person name="Ramirez L."/>
            <person name="Alfaro M."/>
            <person name="Sun H."/>
            <person name="Tritt A."/>
            <person name="Yoshinaga Y."/>
            <person name="Zwiers L.-H."/>
            <person name="Turgeon B."/>
            <person name="Goodwin S."/>
            <person name="Spatafora J."/>
            <person name="Crous P."/>
            <person name="Grigoriev I."/>
        </authorList>
    </citation>
    <scope>NUCLEOTIDE SEQUENCE</scope>
    <source>
        <strain evidence="20">CBS 175.79</strain>
    </source>
</reference>
<dbReference type="OrthoDB" id="416222at2759"/>
<dbReference type="GeneID" id="54289935"/>
<evidence type="ECO:0000256" key="14">
    <source>
        <dbReference type="ARBA" id="ARBA00039579"/>
    </source>
</evidence>
<evidence type="ECO:0000256" key="8">
    <source>
        <dbReference type="ARBA" id="ARBA00022801"/>
    </source>
</evidence>
<dbReference type="InterPro" id="IPR017853">
    <property type="entry name" value="GH"/>
</dbReference>
<evidence type="ECO:0000256" key="6">
    <source>
        <dbReference type="ARBA" id="ARBA00022525"/>
    </source>
</evidence>
<dbReference type="PRINTS" id="PR00133">
    <property type="entry name" value="GLHYDRLASE3"/>
</dbReference>
<keyword evidence="11" id="KW-0326">Glycosidase</keyword>
<evidence type="ECO:0000256" key="2">
    <source>
        <dbReference type="ARBA" id="ARBA00004613"/>
    </source>
</evidence>
<dbReference type="Pfam" id="PF14310">
    <property type="entry name" value="Fn3-like"/>
    <property type="match status" value="1"/>
</dbReference>
<keyword evidence="8 20" id="KW-0378">Hydrolase</keyword>
<sequence length="768" mass="82454">MHISGVFNLTPLVFIIKLSAADPGAPIPPTAWSAASKKASDFVSQLDLSEKIGIVSGGYNTPSLPCVGAIGAVKRLGFNGLCLSDGPTGYSRSDGASVFPSGITTAATWDKHLMYERAVALGEEFKAKGAHVHLGPSTGPLGRSARAGRNWESFGPDPYLAGVAMDASVRGIQSRTNTTLDDGTIIEGISSNIDDRTLHELYIWPFANSVHAGTSSIMCAYNRVNGNYSCANSNILQTILKDELAFPGYIVSDWYATHSTADSANTGLDMEMPGNVSALAGPAFFGTPLLEAVNGGMVNQSRLDDMAKRVMAPYFLLGQDQNYPTVDPSSGAVFSVYQYGHGYSLPFTYPEVEARGVRGNHSDIIRQVGAAGTVLLKNKNGALPLKDRMNIGLFGNDVSYPVVGSVFRDIGDSPEGYEMGTLDVGGGSGTVRHTKLVTPLEAIQKRVESTGGRVQMLFDNDIVAGGLFRTIYPTPDACLLFLKAFATEGSDRSSLELQWNATMAVESTAAMCPNTIVVTHGPGVVLMPWADNENVTAILAAHYPGEETGNSIVDILWGATEPSGQLPYTVPRNASDYGAPIVDTVVDEKDPNAWQSDFVEGQMIDYRHFDAYNIDPLYEFGFGLSYTTFEMGDILEVEIVDGPLSPIANISLGMIPGGLQDLWTTCAIVKGQVTNSGDRAGFVVPQLYLSLPQESTPAGTPLKVLRGFEKIFLEPGEGKEVKFELMRRDLSFWDVNEQMWVIPTGAVNFLAGFSSRDIKAETKFSLID</sequence>
<dbReference type="InterPro" id="IPR002772">
    <property type="entry name" value="Glyco_hydro_3_C"/>
</dbReference>
<dbReference type="InterPro" id="IPR050288">
    <property type="entry name" value="Cellulose_deg_GH3"/>
</dbReference>
<evidence type="ECO:0000256" key="12">
    <source>
        <dbReference type="ARBA" id="ARBA00023326"/>
    </source>
</evidence>
<dbReference type="SUPFAM" id="SSF51445">
    <property type="entry name" value="(Trans)glycosidases"/>
    <property type="match status" value="1"/>
</dbReference>
<evidence type="ECO:0000256" key="9">
    <source>
        <dbReference type="ARBA" id="ARBA00023180"/>
    </source>
</evidence>
<evidence type="ECO:0000313" key="21">
    <source>
        <dbReference type="Proteomes" id="UP000799778"/>
    </source>
</evidence>
<evidence type="ECO:0000256" key="3">
    <source>
        <dbReference type="ARBA" id="ARBA00004987"/>
    </source>
</evidence>
<dbReference type="PANTHER" id="PTHR42715">
    <property type="entry name" value="BETA-GLUCOSIDASE"/>
    <property type="match status" value="1"/>
</dbReference>
<evidence type="ECO:0000256" key="10">
    <source>
        <dbReference type="ARBA" id="ARBA00023277"/>
    </source>
</evidence>
<dbReference type="InterPro" id="IPR036962">
    <property type="entry name" value="Glyco_hydro_3_N_sf"/>
</dbReference>
<evidence type="ECO:0000256" key="13">
    <source>
        <dbReference type="ARBA" id="ARBA00024983"/>
    </source>
</evidence>
<feature type="signal peptide" evidence="18">
    <location>
        <begin position="1"/>
        <end position="21"/>
    </location>
</feature>
<proteinExistence type="inferred from homology"/>
<comment type="catalytic activity">
    <reaction evidence="1">
        <text>Hydrolysis of terminal, non-reducing beta-D-glucosyl residues with release of beta-D-glucose.</text>
        <dbReference type="EC" id="3.2.1.21"/>
    </reaction>
</comment>
<dbReference type="InterPro" id="IPR026891">
    <property type="entry name" value="Fn3-like"/>
</dbReference>
<dbReference type="GO" id="GO:0005576">
    <property type="term" value="C:extracellular region"/>
    <property type="evidence" value="ECO:0007669"/>
    <property type="project" value="UniProtKB-SubCell"/>
</dbReference>
<dbReference type="Gene3D" id="3.40.50.1700">
    <property type="entry name" value="Glycoside hydrolase family 3 C-terminal domain"/>
    <property type="match status" value="1"/>
</dbReference>
<dbReference type="Gene3D" id="2.60.40.10">
    <property type="entry name" value="Immunoglobulins"/>
    <property type="match status" value="1"/>
</dbReference>
<dbReference type="SUPFAM" id="SSF52279">
    <property type="entry name" value="Beta-D-glucan exohydrolase, C-terminal domain"/>
    <property type="match status" value="1"/>
</dbReference>
<dbReference type="SMART" id="SM01217">
    <property type="entry name" value="Fn3_like"/>
    <property type="match status" value="1"/>
</dbReference>
<evidence type="ECO:0000256" key="16">
    <source>
        <dbReference type="ARBA" id="ARBA00041601"/>
    </source>
</evidence>
<dbReference type="InterPro" id="IPR013783">
    <property type="entry name" value="Ig-like_fold"/>
</dbReference>
<dbReference type="InterPro" id="IPR036881">
    <property type="entry name" value="Glyco_hydro_3_C_sf"/>
</dbReference>
<dbReference type="Proteomes" id="UP000799778">
    <property type="component" value="Unassembled WGS sequence"/>
</dbReference>
<name>A0A6A5X7B7_9PLEO</name>
<protein>
    <recommendedName>
        <fullName evidence="14">Probable beta-glucosidase G</fullName>
        <ecNumber evidence="5">3.2.1.21</ecNumber>
    </recommendedName>
    <alternativeName>
        <fullName evidence="15">Beta-D-glucoside glucohydrolase G</fullName>
    </alternativeName>
    <alternativeName>
        <fullName evidence="16">Cellobiase G</fullName>
    </alternativeName>
    <alternativeName>
        <fullName evidence="17">Gentiobiase G</fullName>
    </alternativeName>
</protein>
<keyword evidence="6" id="KW-0964">Secreted</keyword>
<comment type="pathway">
    <text evidence="3">Glycan metabolism; cellulose degradation.</text>
</comment>
<feature type="chain" id="PRO_5025363357" description="Probable beta-glucosidase G" evidence="18">
    <location>
        <begin position="22"/>
        <end position="768"/>
    </location>
</feature>
<dbReference type="GO" id="GO:0009251">
    <property type="term" value="P:glucan catabolic process"/>
    <property type="evidence" value="ECO:0007669"/>
    <property type="project" value="TreeGrafter"/>
</dbReference>
<evidence type="ECO:0000256" key="11">
    <source>
        <dbReference type="ARBA" id="ARBA00023295"/>
    </source>
</evidence>
<dbReference type="PANTHER" id="PTHR42715:SF12">
    <property type="entry name" value="BETA-GLUCOSIDASE G-RELATED"/>
    <property type="match status" value="1"/>
</dbReference>
<evidence type="ECO:0000259" key="19">
    <source>
        <dbReference type="SMART" id="SM01217"/>
    </source>
</evidence>
<evidence type="ECO:0000256" key="5">
    <source>
        <dbReference type="ARBA" id="ARBA00012744"/>
    </source>
</evidence>
<dbReference type="Pfam" id="PF00933">
    <property type="entry name" value="Glyco_hydro_3"/>
    <property type="match status" value="1"/>
</dbReference>
<dbReference type="EMBL" id="ML978081">
    <property type="protein sequence ID" value="KAF2008822.1"/>
    <property type="molecule type" value="Genomic_DNA"/>
</dbReference>
<keyword evidence="10" id="KW-0119">Carbohydrate metabolism</keyword>
<evidence type="ECO:0000256" key="18">
    <source>
        <dbReference type="SAM" id="SignalP"/>
    </source>
</evidence>
<evidence type="ECO:0000256" key="7">
    <source>
        <dbReference type="ARBA" id="ARBA00022729"/>
    </source>
</evidence>
<comment type="similarity">
    <text evidence="4">Belongs to the glycosyl hydrolase 3 family.</text>
</comment>
<dbReference type="InterPro" id="IPR001764">
    <property type="entry name" value="Glyco_hydro_3_N"/>
</dbReference>
<dbReference type="EC" id="3.2.1.21" evidence="5"/>
<dbReference type="RefSeq" id="XP_033377161.1">
    <property type="nucleotide sequence ID" value="XM_033532538.1"/>
</dbReference>
<dbReference type="Gene3D" id="3.20.20.300">
    <property type="entry name" value="Glycoside hydrolase, family 3, N-terminal domain"/>
    <property type="match status" value="1"/>
</dbReference>
<dbReference type="Pfam" id="PF01915">
    <property type="entry name" value="Glyco_hydro_3_C"/>
    <property type="match status" value="1"/>
</dbReference>
<evidence type="ECO:0000256" key="4">
    <source>
        <dbReference type="ARBA" id="ARBA00005336"/>
    </source>
</evidence>
<keyword evidence="12" id="KW-0624">Polysaccharide degradation</keyword>
<comment type="function">
    <text evidence="13">Beta-glucosidases are one of a number of cellulolytic enzymes involved in the degradation of cellulosic biomass. Catalyzes the last step releasing glucose from the inhibitory cellobiose.</text>
</comment>
<keyword evidence="21" id="KW-1185">Reference proteome</keyword>
<dbReference type="GO" id="GO:0008422">
    <property type="term" value="F:beta-glucosidase activity"/>
    <property type="evidence" value="ECO:0007669"/>
    <property type="project" value="UniProtKB-EC"/>
</dbReference>
<organism evidence="20 21">
    <name type="scientific">Aaosphaeria arxii CBS 175.79</name>
    <dbReference type="NCBI Taxonomy" id="1450172"/>
    <lineage>
        <taxon>Eukaryota</taxon>
        <taxon>Fungi</taxon>
        <taxon>Dikarya</taxon>
        <taxon>Ascomycota</taxon>
        <taxon>Pezizomycotina</taxon>
        <taxon>Dothideomycetes</taxon>
        <taxon>Pleosporomycetidae</taxon>
        <taxon>Pleosporales</taxon>
        <taxon>Pleosporales incertae sedis</taxon>
        <taxon>Aaosphaeria</taxon>
    </lineage>
</organism>
<dbReference type="AlphaFoldDB" id="A0A6A5X7B7"/>
<evidence type="ECO:0000256" key="1">
    <source>
        <dbReference type="ARBA" id="ARBA00000448"/>
    </source>
</evidence>
<evidence type="ECO:0000313" key="20">
    <source>
        <dbReference type="EMBL" id="KAF2008822.1"/>
    </source>
</evidence>
<keyword evidence="9" id="KW-0325">Glycoprotein</keyword>
<comment type="subcellular location">
    <subcellularLocation>
        <location evidence="2">Secreted</location>
    </subcellularLocation>
</comment>
<evidence type="ECO:0000256" key="15">
    <source>
        <dbReference type="ARBA" id="ARBA00041276"/>
    </source>
</evidence>
<evidence type="ECO:0000256" key="17">
    <source>
        <dbReference type="ARBA" id="ARBA00041808"/>
    </source>
</evidence>
<gene>
    <name evidence="20" type="ORF">BU24DRAFT_468610</name>
</gene>
<keyword evidence="7 18" id="KW-0732">Signal</keyword>